<reference evidence="1 2" key="1">
    <citation type="journal article" date="2020" name="Antonie Van Leeuwenhoek">
        <title>Rhodopirellula heiligendammensis sp. nov., Rhodopirellula pilleata sp. nov., and Rhodopirellula solitaria sp. nov. isolated from natural or artificial marine surfaces in Northern Germany and California, USA, and emended description of the genus Rhodopirellula.</title>
        <authorList>
            <person name="Kallscheuer N."/>
            <person name="Wiegand S."/>
            <person name="Jogler M."/>
            <person name="Boedeker C."/>
            <person name="Peeters S.H."/>
            <person name="Rast P."/>
            <person name="Heuer A."/>
            <person name="Jetten M.S.M."/>
            <person name="Rohde M."/>
            <person name="Jogler C."/>
        </authorList>
    </citation>
    <scope>NUCLEOTIDE SEQUENCE [LARGE SCALE GENOMIC DNA]</scope>
    <source>
        <strain evidence="1 2">Poly21</strain>
    </source>
</reference>
<sequence>MIRGVPIAKAVSTRIVGRAISDNPIQPEATNRYSTSDAVFLYFQTLFSQTRHGGP</sequence>
<comment type="caution">
    <text evidence="1">The sequence shown here is derived from an EMBL/GenBank/DDBJ whole genome shotgun (WGS) entry which is preliminary data.</text>
</comment>
<evidence type="ECO:0000313" key="1">
    <source>
        <dbReference type="EMBL" id="TWU10248.1"/>
    </source>
</evidence>
<protein>
    <submittedName>
        <fullName evidence="1">Uncharacterized protein</fullName>
    </submittedName>
</protein>
<dbReference type="AlphaFoldDB" id="A0A5C6BDY3"/>
<name>A0A5C6BDY3_9BACT</name>
<proteinExistence type="predicted"/>
<evidence type="ECO:0000313" key="2">
    <source>
        <dbReference type="Proteomes" id="UP000319908"/>
    </source>
</evidence>
<accession>A0A5C6BDY3</accession>
<dbReference type="EMBL" id="SJPU01000004">
    <property type="protein sequence ID" value="TWU10248.1"/>
    <property type="molecule type" value="Genomic_DNA"/>
</dbReference>
<dbReference type="Proteomes" id="UP000319908">
    <property type="component" value="Unassembled WGS sequence"/>
</dbReference>
<gene>
    <name evidence="1" type="ORF">Poly21_52190</name>
</gene>
<keyword evidence="2" id="KW-1185">Reference proteome</keyword>
<organism evidence="1 2">
    <name type="scientific">Allorhodopirellula heiligendammensis</name>
    <dbReference type="NCBI Taxonomy" id="2714739"/>
    <lineage>
        <taxon>Bacteria</taxon>
        <taxon>Pseudomonadati</taxon>
        <taxon>Planctomycetota</taxon>
        <taxon>Planctomycetia</taxon>
        <taxon>Pirellulales</taxon>
        <taxon>Pirellulaceae</taxon>
        <taxon>Allorhodopirellula</taxon>
    </lineage>
</organism>